<dbReference type="Proteomes" id="UP000643405">
    <property type="component" value="Unassembled WGS sequence"/>
</dbReference>
<keyword evidence="2" id="KW-1185">Reference proteome</keyword>
<dbReference type="SUPFAM" id="SSF51182">
    <property type="entry name" value="RmlC-like cupins"/>
    <property type="match status" value="1"/>
</dbReference>
<gene>
    <name evidence="1" type="ORF">ICI42_22370</name>
</gene>
<accession>A0A8J6PXV1</accession>
<keyword evidence="1" id="KW-0223">Dioxygenase</keyword>
<sequence length="202" mass="21905">MSSSPPKTQAGARDAAVQTALSATRSALAGGVTRETLDIARAALDKLASDTTLWTEQDYPAPQDGEMQARYMIAQDDPEGLTLYLNVMRPGKKIPPHDHTTWACVAGVEGIEHNGVWDRLDDGSVAGKAQLQKRDVVALGSAETRSIALMPDDIHSVEIRGDAIIRHLHMYGRPLETLSNRTVYDPDAGTCRLMTVGVTTRR</sequence>
<name>A0A8J6PXV1_9HYPH</name>
<dbReference type="CDD" id="cd10548">
    <property type="entry name" value="cupin_CDO"/>
    <property type="match status" value="1"/>
</dbReference>
<dbReference type="Gene3D" id="2.60.120.10">
    <property type="entry name" value="Jelly Rolls"/>
    <property type="match status" value="1"/>
</dbReference>
<dbReference type="InterPro" id="IPR011051">
    <property type="entry name" value="RmlC_Cupin_sf"/>
</dbReference>
<dbReference type="RefSeq" id="WP_188166833.1">
    <property type="nucleotide sequence ID" value="NZ_JACVVX010000013.1"/>
</dbReference>
<protein>
    <submittedName>
        <fullName evidence="1">Cysteine dioxygenase family protein</fullName>
    </submittedName>
</protein>
<comment type="caution">
    <text evidence="1">The sequence shown here is derived from an EMBL/GenBank/DDBJ whole genome shotgun (WGS) entry which is preliminary data.</text>
</comment>
<reference evidence="1" key="1">
    <citation type="submission" date="2020-09" db="EMBL/GenBank/DDBJ databases">
        <title>Genome seq and assembly of Tianweitania sp.</title>
        <authorList>
            <person name="Chhetri G."/>
        </authorList>
    </citation>
    <scope>NUCLEOTIDE SEQUENCE</scope>
    <source>
        <strain evidence="1">Rool2</strain>
    </source>
</reference>
<evidence type="ECO:0000313" key="2">
    <source>
        <dbReference type="Proteomes" id="UP000643405"/>
    </source>
</evidence>
<dbReference type="EMBL" id="JACVVX010000013">
    <property type="protein sequence ID" value="MBD0417391.1"/>
    <property type="molecule type" value="Genomic_DNA"/>
</dbReference>
<dbReference type="InterPro" id="IPR014710">
    <property type="entry name" value="RmlC-like_jellyroll"/>
</dbReference>
<evidence type="ECO:0000313" key="1">
    <source>
        <dbReference type="EMBL" id="MBD0417391.1"/>
    </source>
</evidence>
<organism evidence="1 2">
    <name type="scientific">Oryzicola mucosus</name>
    <dbReference type="NCBI Taxonomy" id="2767425"/>
    <lineage>
        <taxon>Bacteria</taxon>
        <taxon>Pseudomonadati</taxon>
        <taxon>Pseudomonadota</taxon>
        <taxon>Alphaproteobacteria</taxon>
        <taxon>Hyphomicrobiales</taxon>
        <taxon>Phyllobacteriaceae</taxon>
        <taxon>Oryzicola</taxon>
    </lineage>
</organism>
<keyword evidence="1" id="KW-0560">Oxidoreductase</keyword>
<dbReference type="GO" id="GO:0051213">
    <property type="term" value="F:dioxygenase activity"/>
    <property type="evidence" value="ECO:0007669"/>
    <property type="project" value="UniProtKB-KW"/>
</dbReference>
<proteinExistence type="predicted"/>
<dbReference type="AlphaFoldDB" id="A0A8J6PXV1"/>